<accession>A0ACA9PMT6</accession>
<organism evidence="1 2">
    <name type="scientific">Acaulospora colombiana</name>
    <dbReference type="NCBI Taxonomy" id="27376"/>
    <lineage>
        <taxon>Eukaryota</taxon>
        <taxon>Fungi</taxon>
        <taxon>Fungi incertae sedis</taxon>
        <taxon>Mucoromycota</taxon>
        <taxon>Glomeromycotina</taxon>
        <taxon>Glomeromycetes</taxon>
        <taxon>Diversisporales</taxon>
        <taxon>Acaulosporaceae</taxon>
        <taxon>Acaulospora</taxon>
    </lineage>
</organism>
<keyword evidence="2" id="KW-1185">Reference proteome</keyword>
<gene>
    <name evidence="1" type="ORF">ACOLOM_LOCUS10893</name>
</gene>
<comment type="caution">
    <text evidence="1">The sequence shown here is derived from an EMBL/GenBank/DDBJ whole genome shotgun (WGS) entry which is preliminary data.</text>
</comment>
<name>A0ACA9PMT6_9GLOM</name>
<dbReference type="EMBL" id="CAJVPT010036849">
    <property type="protein sequence ID" value="CAG8715768.1"/>
    <property type="molecule type" value="Genomic_DNA"/>
</dbReference>
<protein>
    <submittedName>
        <fullName evidence="1">15379_t:CDS:1</fullName>
    </submittedName>
</protein>
<evidence type="ECO:0000313" key="1">
    <source>
        <dbReference type="EMBL" id="CAG8715768.1"/>
    </source>
</evidence>
<feature type="non-terminal residue" evidence="1">
    <location>
        <position position="46"/>
    </location>
</feature>
<feature type="non-terminal residue" evidence="1">
    <location>
        <position position="1"/>
    </location>
</feature>
<sequence length="46" mass="5506">EEGSRIYKVEPFWRKLSNESFRIEGRLKLYGESNKTIAKTIKRSYP</sequence>
<proteinExistence type="predicted"/>
<evidence type="ECO:0000313" key="2">
    <source>
        <dbReference type="Proteomes" id="UP000789525"/>
    </source>
</evidence>
<dbReference type="Proteomes" id="UP000789525">
    <property type="component" value="Unassembled WGS sequence"/>
</dbReference>
<reference evidence="1" key="1">
    <citation type="submission" date="2021-06" db="EMBL/GenBank/DDBJ databases">
        <authorList>
            <person name="Kallberg Y."/>
            <person name="Tangrot J."/>
            <person name="Rosling A."/>
        </authorList>
    </citation>
    <scope>NUCLEOTIDE SEQUENCE</scope>
    <source>
        <strain evidence="1">CL356</strain>
    </source>
</reference>